<feature type="domain" description="Peptidase M28" evidence="3">
    <location>
        <begin position="393"/>
        <end position="574"/>
    </location>
</feature>
<keyword evidence="2" id="KW-1133">Transmembrane helix</keyword>
<dbReference type="AlphaFoldDB" id="A0A8J6B7P3"/>
<proteinExistence type="predicted"/>
<evidence type="ECO:0000256" key="1">
    <source>
        <dbReference type="SAM" id="MobiDB-lite"/>
    </source>
</evidence>
<comment type="caution">
    <text evidence="4">The sequence shown here is derived from an EMBL/GenBank/DDBJ whole genome shotgun (WGS) entry which is preliminary data.</text>
</comment>
<feature type="region of interest" description="Disordered" evidence="1">
    <location>
        <begin position="58"/>
        <end position="89"/>
    </location>
</feature>
<dbReference type="Proteomes" id="UP000717585">
    <property type="component" value="Unassembled WGS sequence"/>
</dbReference>
<organism evidence="4 5">
    <name type="scientific">Carpediemonas membranifera</name>
    <dbReference type="NCBI Taxonomy" id="201153"/>
    <lineage>
        <taxon>Eukaryota</taxon>
        <taxon>Metamonada</taxon>
        <taxon>Carpediemonas-like organisms</taxon>
        <taxon>Carpediemonas</taxon>
    </lineage>
</organism>
<keyword evidence="2" id="KW-0812">Transmembrane</keyword>
<protein>
    <submittedName>
        <fullName evidence="4">Peptidase family M28</fullName>
    </submittedName>
</protein>
<feature type="transmembrane region" description="Helical" evidence="2">
    <location>
        <begin position="369"/>
        <end position="388"/>
    </location>
</feature>
<evidence type="ECO:0000313" key="5">
    <source>
        <dbReference type="Proteomes" id="UP000717585"/>
    </source>
</evidence>
<dbReference type="EMBL" id="JAHDYR010000015">
    <property type="protein sequence ID" value="KAG9394457.1"/>
    <property type="molecule type" value="Genomic_DNA"/>
</dbReference>
<accession>A0A8J6B7P3</accession>
<evidence type="ECO:0000259" key="3">
    <source>
        <dbReference type="Pfam" id="PF04389"/>
    </source>
</evidence>
<dbReference type="Pfam" id="PF04389">
    <property type="entry name" value="Peptidase_M28"/>
    <property type="match status" value="1"/>
</dbReference>
<gene>
    <name evidence="4" type="ORF">J8273_4122</name>
</gene>
<evidence type="ECO:0000313" key="4">
    <source>
        <dbReference type="EMBL" id="KAG9394457.1"/>
    </source>
</evidence>
<reference evidence="4" key="1">
    <citation type="submission" date="2021-05" db="EMBL/GenBank/DDBJ databases">
        <title>A free-living protist that lacks canonical eukaryotic 1 DNA replication and segregation systems.</title>
        <authorList>
            <person name="Salas-Leiva D.E."/>
            <person name="Tromer E.C."/>
            <person name="Curtis B.A."/>
            <person name="Jerlstrom-Hultqvist J."/>
            <person name="Kolisko M."/>
            <person name="Yi Z."/>
            <person name="Salas-Leiva J.S."/>
            <person name="Gallot-Lavallee L."/>
            <person name="Kops G.J.P.L."/>
            <person name="Archibald J.M."/>
            <person name="Simpson A.G.B."/>
            <person name="Roger A.J."/>
        </authorList>
    </citation>
    <scope>NUCLEOTIDE SEQUENCE</scope>
    <source>
        <strain evidence="4">BICM</strain>
    </source>
</reference>
<name>A0A8J6B7P3_9EUKA</name>
<feature type="transmembrane region" description="Helical" evidence="2">
    <location>
        <begin position="327"/>
        <end position="357"/>
    </location>
</feature>
<dbReference type="OrthoDB" id="10013407at2759"/>
<dbReference type="InterPro" id="IPR007484">
    <property type="entry name" value="Peptidase_M28"/>
</dbReference>
<dbReference type="SUPFAM" id="SSF53187">
    <property type="entry name" value="Zn-dependent exopeptidases"/>
    <property type="match status" value="1"/>
</dbReference>
<sequence length="587" mass="63497">MVTQRSPLPKPTPALPNAVQQSRLSRAASIVAADRSVGGFCQPQMFALKDLPIAEIDEEPSSATQRRSPRSPRTPRTPRTPRGHVQRRTASQDLIERRNSMAQNLPPQCIGGLRLLVLSSEDLGSDMHAVVSSICADPGPGMPGTRQEYMRGKAVQRYFEGLLPHAEVSAEEFETHPALFFSWLRMAFLLGAVAVVLFVYTRHALIASSTVLYWPLALCLALVGVIVFVVVHTFFMYGEALNPLFPRHTSMNAIARFVPRPTIEVCSDSETALSDTETDLTVTPHESVASPKTPVLSSTRGPPRSLLIVSAHHDSAPEYWLRYRHPWLFTVSAVLSVTGITLSSLVGVAMAVAAVWFPALLGHIIASRAVLGLFLGALGSVTPLLFLFGGNRVPGAMDNLGGVAVLAGLGKCIKTYLEKSVETNLDRNNLEVRLVSFGSEECGLRGARAYFRSHHEEFDSIRASGGQVLMVNLDGVGSGSKTIILDRERTTRTSHSADLVSYFLDMGGSMEARSLGLLDGGTDAAVFSQGGVDAVTLLFIPDLYMGLPYYHTREDTPDKVSPDTLVRAAGVVARCIDDAANGLMFDD</sequence>
<feature type="transmembrane region" description="Helical" evidence="2">
    <location>
        <begin position="180"/>
        <end position="200"/>
    </location>
</feature>
<feature type="transmembrane region" description="Helical" evidence="2">
    <location>
        <begin position="212"/>
        <end position="237"/>
    </location>
</feature>
<keyword evidence="2" id="KW-0472">Membrane</keyword>
<keyword evidence="5" id="KW-1185">Reference proteome</keyword>
<dbReference type="Gene3D" id="3.40.630.10">
    <property type="entry name" value="Zn peptidases"/>
    <property type="match status" value="1"/>
</dbReference>
<evidence type="ECO:0000256" key="2">
    <source>
        <dbReference type="SAM" id="Phobius"/>
    </source>
</evidence>